<sequence length="140" mass="15219">YFQICLASHHHHHAVSLTLVPTGQAGANLDLYISPSNRYPTTETATWMSRDKGADRITISTYLEDFATAKSHTLYVGVHNPAEEGDAQPFDLEVAVEDVRAEDMLKRGSLRGGVRVLPGQAPDGKGGGVVRDDKREGYAV</sequence>
<proteinExistence type="predicted"/>
<dbReference type="Proteomes" id="UP001165060">
    <property type="component" value="Unassembled WGS sequence"/>
</dbReference>
<reference evidence="2 3" key="1">
    <citation type="journal article" date="2023" name="Commun. Biol.">
        <title>Genome analysis of Parmales, the sister group of diatoms, reveals the evolutionary specialization of diatoms from phago-mixotrophs to photoautotrophs.</title>
        <authorList>
            <person name="Ban H."/>
            <person name="Sato S."/>
            <person name="Yoshikawa S."/>
            <person name="Yamada K."/>
            <person name="Nakamura Y."/>
            <person name="Ichinomiya M."/>
            <person name="Sato N."/>
            <person name="Blanc-Mathieu R."/>
            <person name="Endo H."/>
            <person name="Kuwata A."/>
            <person name="Ogata H."/>
        </authorList>
    </citation>
    <scope>NUCLEOTIDE SEQUENCE [LARGE SCALE GENOMIC DNA]</scope>
</reference>
<dbReference type="EMBL" id="BRYB01004454">
    <property type="protein sequence ID" value="GMI31322.1"/>
    <property type="molecule type" value="Genomic_DNA"/>
</dbReference>
<name>A0ABQ6MR26_9STRA</name>
<feature type="compositionally biased region" description="Basic and acidic residues" evidence="1">
    <location>
        <begin position="130"/>
        <end position="140"/>
    </location>
</feature>
<feature type="region of interest" description="Disordered" evidence="1">
    <location>
        <begin position="113"/>
        <end position="140"/>
    </location>
</feature>
<feature type="non-terminal residue" evidence="2">
    <location>
        <position position="1"/>
    </location>
</feature>
<organism evidence="2 3">
    <name type="scientific">Tetraparma gracilis</name>
    <dbReference type="NCBI Taxonomy" id="2962635"/>
    <lineage>
        <taxon>Eukaryota</taxon>
        <taxon>Sar</taxon>
        <taxon>Stramenopiles</taxon>
        <taxon>Ochrophyta</taxon>
        <taxon>Bolidophyceae</taxon>
        <taxon>Parmales</taxon>
        <taxon>Triparmaceae</taxon>
        <taxon>Tetraparma</taxon>
    </lineage>
</organism>
<gene>
    <name evidence="2" type="ORF">TeGR_g12803</name>
</gene>
<evidence type="ECO:0000313" key="3">
    <source>
        <dbReference type="Proteomes" id="UP001165060"/>
    </source>
</evidence>
<accession>A0ABQ6MR26</accession>
<protein>
    <submittedName>
        <fullName evidence="2">Uncharacterized protein</fullName>
    </submittedName>
</protein>
<keyword evidence="3" id="KW-1185">Reference proteome</keyword>
<comment type="caution">
    <text evidence="2">The sequence shown here is derived from an EMBL/GenBank/DDBJ whole genome shotgun (WGS) entry which is preliminary data.</text>
</comment>
<evidence type="ECO:0000256" key="1">
    <source>
        <dbReference type="SAM" id="MobiDB-lite"/>
    </source>
</evidence>
<evidence type="ECO:0000313" key="2">
    <source>
        <dbReference type="EMBL" id="GMI31322.1"/>
    </source>
</evidence>